<feature type="domain" description="LysR substrate-binding" evidence="1">
    <location>
        <begin position="14"/>
        <end position="77"/>
    </location>
</feature>
<name>A0A0P9STI2_PSEAV</name>
<dbReference type="EMBL" id="LJQP01000341">
    <property type="protein sequence ID" value="KPX62374.1"/>
    <property type="molecule type" value="Genomic_DNA"/>
</dbReference>
<protein>
    <submittedName>
        <fullName evidence="2">LysR family transcription regulator protein</fullName>
    </submittedName>
</protein>
<accession>A0A0P9STI2</accession>
<evidence type="ECO:0000313" key="3">
    <source>
        <dbReference type="Proteomes" id="UP000050265"/>
    </source>
</evidence>
<evidence type="ECO:0000259" key="1">
    <source>
        <dbReference type="Pfam" id="PF03466"/>
    </source>
</evidence>
<dbReference type="Gene3D" id="3.40.190.290">
    <property type="match status" value="1"/>
</dbReference>
<dbReference type="Proteomes" id="UP000050265">
    <property type="component" value="Unassembled WGS sequence"/>
</dbReference>
<reference evidence="2 3" key="1">
    <citation type="submission" date="2015-09" db="EMBL/GenBank/DDBJ databases">
        <title>Genome announcement of multiple Pseudomonas syringae strains.</title>
        <authorList>
            <person name="Thakur S."/>
            <person name="Wang P.W."/>
            <person name="Gong Y."/>
            <person name="Weir B.S."/>
            <person name="Guttman D.S."/>
        </authorList>
    </citation>
    <scope>NUCLEOTIDE SEQUENCE [LARGE SCALE GENOMIC DNA]</scope>
    <source>
        <strain evidence="2 3">ICMP3507</strain>
    </source>
</reference>
<gene>
    <name evidence="2" type="ORF">ALO35_02572</name>
</gene>
<proteinExistence type="predicted"/>
<dbReference type="Pfam" id="PF03466">
    <property type="entry name" value="LysR_substrate"/>
    <property type="match status" value="1"/>
</dbReference>
<dbReference type="InterPro" id="IPR005119">
    <property type="entry name" value="LysR_subst-bd"/>
</dbReference>
<dbReference type="PATRIC" id="fig|53707.9.peg.3739"/>
<dbReference type="AlphaFoldDB" id="A0A0P9STI2"/>
<evidence type="ECO:0000313" key="2">
    <source>
        <dbReference type="EMBL" id="KPX62374.1"/>
    </source>
</evidence>
<dbReference type="SUPFAM" id="SSF53850">
    <property type="entry name" value="Periplasmic binding protein-like II"/>
    <property type="match status" value="1"/>
</dbReference>
<sequence length="89" mass="10309">MLSSNAMMARSSGCTKAHAGILIQPLYIIYNEIVSGELIPVLTEWELPKLIINIAFHERTYIPAKTRLFIDFLVEKFKPNNFERLWNEV</sequence>
<comment type="caution">
    <text evidence="2">The sequence shown here is derived from an EMBL/GenBank/DDBJ whole genome shotgun (WGS) entry which is preliminary data.</text>
</comment>
<organism evidence="2 3">
    <name type="scientific">Pseudomonas amygdali pv. lachrymans</name>
    <name type="common">Pseudomonas syringae pv. lachrymans</name>
    <dbReference type="NCBI Taxonomy" id="53707"/>
    <lineage>
        <taxon>Bacteria</taxon>
        <taxon>Pseudomonadati</taxon>
        <taxon>Pseudomonadota</taxon>
        <taxon>Gammaproteobacteria</taxon>
        <taxon>Pseudomonadales</taxon>
        <taxon>Pseudomonadaceae</taxon>
        <taxon>Pseudomonas</taxon>
        <taxon>Pseudomonas amygdali</taxon>
    </lineage>
</organism>